<proteinExistence type="inferred from homology"/>
<keyword evidence="2 13" id="KW-0813">Transport</keyword>
<feature type="transmembrane region" description="Helical" evidence="13">
    <location>
        <begin position="6"/>
        <end position="27"/>
    </location>
</feature>
<dbReference type="GO" id="GO:0046933">
    <property type="term" value="F:proton-transporting ATP synthase activity, rotational mechanism"/>
    <property type="evidence" value="ECO:0007669"/>
    <property type="project" value="UniProtKB-UniRule"/>
</dbReference>
<keyword evidence="3 13" id="KW-0138">CF(0)</keyword>
<evidence type="ECO:0000256" key="13">
    <source>
        <dbReference type="HAMAP-Rule" id="MF_01398"/>
    </source>
</evidence>
<dbReference type="GO" id="GO:0046961">
    <property type="term" value="F:proton-transporting ATPase activity, rotational mechanism"/>
    <property type="evidence" value="ECO:0007669"/>
    <property type="project" value="TreeGrafter"/>
</dbReference>
<keyword evidence="9 13" id="KW-0066">ATP synthesis</keyword>
<dbReference type="PANTHER" id="PTHR33445:SF2">
    <property type="entry name" value="ATP SYNTHASE SUBUNIT B', CHLOROPLASTIC"/>
    <property type="match status" value="1"/>
</dbReference>
<evidence type="ECO:0000256" key="12">
    <source>
        <dbReference type="ARBA" id="ARBA00037847"/>
    </source>
</evidence>
<dbReference type="InterPro" id="IPR017707">
    <property type="entry name" value="Alt_ATP_synth_F0_bsu"/>
</dbReference>
<keyword evidence="4 13" id="KW-0812">Transmembrane</keyword>
<evidence type="ECO:0000256" key="14">
    <source>
        <dbReference type="SAM" id="Coils"/>
    </source>
</evidence>
<dbReference type="Pfam" id="PF00430">
    <property type="entry name" value="ATP-synt_B"/>
    <property type="match status" value="1"/>
</dbReference>
<keyword evidence="8 13" id="KW-0472">Membrane</keyword>
<dbReference type="HOGENOM" id="CLU_070737_0_0_7"/>
<organism evidence="15 16">
    <name type="scientific">Candidatus Entotheonella gemina</name>
    <dbReference type="NCBI Taxonomy" id="1429439"/>
    <lineage>
        <taxon>Bacteria</taxon>
        <taxon>Pseudomonadati</taxon>
        <taxon>Nitrospinota/Tectimicrobiota group</taxon>
        <taxon>Candidatus Tectimicrobiota</taxon>
        <taxon>Candidatus Entotheonellia</taxon>
        <taxon>Candidatus Entotheonellales</taxon>
        <taxon>Candidatus Entotheonellaceae</taxon>
        <taxon>Candidatus Entotheonella</taxon>
    </lineage>
</organism>
<dbReference type="CDD" id="cd06503">
    <property type="entry name" value="ATP-synt_Fo_b"/>
    <property type="match status" value="1"/>
</dbReference>
<evidence type="ECO:0000256" key="9">
    <source>
        <dbReference type="ARBA" id="ARBA00023310"/>
    </source>
</evidence>
<evidence type="ECO:0000256" key="2">
    <source>
        <dbReference type="ARBA" id="ARBA00022448"/>
    </source>
</evidence>
<comment type="caution">
    <text evidence="15">The sequence shown here is derived from an EMBL/GenBank/DDBJ whole genome shotgun (WGS) entry which is preliminary data.</text>
</comment>
<dbReference type="GO" id="GO:0005886">
    <property type="term" value="C:plasma membrane"/>
    <property type="evidence" value="ECO:0007669"/>
    <property type="project" value="UniProtKB-SubCell"/>
</dbReference>
<evidence type="ECO:0000313" key="15">
    <source>
        <dbReference type="EMBL" id="ETX00014.1"/>
    </source>
</evidence>
<evidence type="ECO:0000313" key="16">
    <source>
        <dbReference type="Proteomes" id="UP000019140"/>
    </source>
</evidence>
<comment type="function">
    <text evidence="10 13">F(1)F(0) ATP synthase produces ATP from ADP in the presence of a proton or sodium gradient. F-type ATPases consist of two structural domains, F(1) containing the extramembraneous catalytic core and F(0) containing the membrane proton channel, linked together by a central stalk and a peripheral stalk. During catalysis, ATP synthesis in the catalytic domain of F(1) is coupled via a rotary mechanism of the central stalk subunits to proton translocation.</text>
</comment>
<keyword evidence="14" id="KW-0175">Coiled coil</keyword>
<dbReference type="InterPro" id="IPR050059">
    <property type="entry name" value="ATP_synthase_B_chain"/>
</dbReference>
<keyword evidence="7 13" id="KW-0406">Ion transport</keyword>
<comment type="similarity">
    <text evidence="1 13">Belongs to the ATPase B chain family.</text>
</comment>
<comment type="subunit">
    <text evidence="13">F-type ATPases have 2 components, F(1) - the catalytic core - and F(0) - the membrane proton channel. F(1) has five subunits: alpha(3), beta(3), gamma(1), delta(1), epsilon(1). F(0) has three main subunits: a(1), b(2) and c(10-14). The alpha and beta chains form an alternating ring which encloses part of the gamma chain. F(1) is attached to F(0) by a central stalk formed by the gamma and epsilon chains, while a peripheral stalk is formed by the delta and b chains.</text>
</comment>
<dbReference type="PANTHER" id="PTHR33445">
    <property type="entry name" value="ATP SYNTHASE SUBUNIT B', CHLOROPLASTIC"/>
    <property type="match status" value="1"/>
</dbReference>
<keyword evidence="13" id="KW-1003">Cell membrane</keyword>
<gene>
    <name evidence="13" type="primary">atpF</name>
    <name evidence="15" type="ORF">ETSY2_39865</name>
</gene>
<dbReference type="Proteomes" id="UP000019140">
    <property type="component" value="Unassembled WGS sequence"/>
</dbReference>
<evidence type="ECO:0000256" key="4">
    <source>
        <dbReference type="ARBA" id="ARBA00022692"/>
    </source>
</evidence>
<dbReference type="HAMAP" id="MF_01398">
    <property type="entry name" value="ATP_synth_b_bprime"/>
    <property type="match status" value="1"/>
</dbReference>
<feature type="coiled-coil region" evidence="14">
    <location>
        <begin position="38"/>
        <end position="112"/>
    </location>
</feature>
<evidence type="ECO:0000256" key="11">
    <source>
        <dbReference type="ARBA" id="ARBA00025614"/>
    </source>
</evidence>
<evidence type="ECO:0000256" key="1">
    <source>
        <dbReference type="ARBA" id="ARBA00005513"/>
    </source>
</evidence>
<comment type="function">
    <text evidence="11">Component of the F(0) channel, it forms part of the peripheral stalk, linking F(1) to F(0). The b'-subunit is a diverged and duplicated form of b found in plants and photosynthetic bacteria.</text>
</comment>
<keyword evidence="16" id="KW-1185">Reference proteome</keyword>
<evidence type="ECO:0000256" key="10">
    <source>
        <dbReference type="ARBA" id="ARBA00025198"/>
    </source>
</evidence>
<keyword evidence="5 13" id="KW-0375">Hydrogen ion transport</keyword>
<comment type="subcellular location">
    <subcellularLocation>
        <location evidence="13">Cell membrane</location>
        <topology evidence="13">Single-pass membrane protein</topology>
    </subcellularLocation>
    <subcellularLocation>
        <location evidence="12">Endomembrane system</location>
        <topology evidence="12">Single-pass membrane protein</topology>
    </subcellularLocation>
</comment>
<evidence type="ECO:0000256" key="5">
    <source>
        <dbReference type="ARBA" id="ARBA00022781"/>
    </source>
</evidence>
<evidence type="ECO:0000256" key="3">
    <source>
        <dbReference type="ARBA" id="ARBA00022547"/>
    </source>
</evidence>
<dbReference type="InterPro" id="IPR002146">
    <property type="entry name" value="ATP_synth_b/b'su_bac/chlpt"/>
</dbReference>
<sequence length="260" mass="29709">MQLDWFTTAAQIVNFLILVALLKRFLYGPIIGAMDAREAHIATRVQAAQDQLKAAERQAAHYNEQLQALNRTREAMLSQAAEEAESQRQHLIDQARQEVQQLEVRWRQTLQQEQTSFLQELRHQAGLQALNVARHAVEDLANQELERTVIKVFLDRLKGLDHETRHVFATVSGEQALEVVIRSAFPLSVETQQTLIQTVRAYLMDHVRVRFATAPDLICGLELEAQGQKLAWHMAHYMDHLEEQFAAMLRQGSEPQATMA</sequence>
<name>W4LPK8_9BACT</name>
<keyword evidence="6 13" id="KW-1133">Transmembrane helix</keyword>
<dbReference type="GO" id="GO:0045259">
    <property type="term" value="C:proton-transporting ATP synthase complex"/>
    <property type="evidence" value="ECO:0007669"/>
    <property type="project" value="UniProtKB-KW"/>
</dbReference>
<dbReference type="PATRIC" id="fig|1429439.4.peg.6718"/>
<evidence type="ECO:0000256" key="8">
    <source>
        <dbReference type="ARBA" id="ARBA00023136"/>
    </source>
</evidence>
<reference evidence="15 16" key="1">
    <citation type="journal article" date="2014" name="Nature">
        <title>An environmental bacterial taxon with a large and distinct metabolic repertoire.</title>
        <authorList>
            <person name="Wilson M.C."/>
            <person name="Mori T."/>
            <person name="Ruckert C."/>
            <person name="Uria A.R."/>
            <person name="Helf M.J."/>
            <person name="Takada K."/>
            <person name="Gernert C."/>
            <person name="Steffens U.A."/>
            <person name="Heycke N."/>
            <person name="Schmitt S."/>
            <person name="Rinke C."/>
            <person name="Helfrich E.J."/>
            <person name="Brachmann A.O."/>
            <person name="Gurgui C."/>
            <person name="Wakimoto T."/>
            <person name="Kracht M."/>
            <person name="Crusemann M."/>
            <person name="Hentschel U."/>
            <person name="Abe I."/>
            <person name="Matsunaga S."/>
            <person name="Kalinowski J."/>
            <person name="Takeyama H."/>
            <person name="Piel J."/>
        </authorList>
    </citation>
    <scope>NUCLEOTIDE SEQUENCE [LARGE SCALE GENOMIC DNA]</scope>
    <source>
        <strain evidence="16">TSY2</strain>
    </source>
</reference>
<evidence type="ECO:0000256" key="6">
    <source>
        <dbReference type="ARBA" id="ARBA00022989"/>
    </source>
</evidence>
<dbReference type="GO" id="GO:0012505">
    <property type="term" value="C:endomembrane system"/>
    <property type="evidence" value="ECO:0007669"/>
    <property type="project" value="UniProtKB-SubCell"/>
</dbReference>
<accession>W4LPK8</accession>
<evidence type="ECO:0000256" key="7">
    <source>
        <dbReference type="ARBA" id="ARBA00023065"/>
    </source>
</evidence>
<dbReference type="NCBIfam" id="TIGR03321">
    <property type="entry name" value="alt_F1F0_F0_B"/>
    <property type="match status" value="1"/>
</dbReference>
<protein>
    <recommendedName>
        <fullName evidence="13">ATP synthase subunit b</fullName>
    </recommendedName>
    <alternativeName>
        <fullName evidence="13">ATP synthase F(0) sector subunit b</fullName>
    </alternativeName>
    <alternativeName>
        <fullName evidence="13">ATPase subunit I</fullName>
    </alternativeName>
    <alternativeName>
        <fullName evidence="13">F-type ATPase subunit b</fullName>
        <shortName evidence="13">F-ATPase subunit b</shortName>
    </alternativeName>
</protein>
<dbReference type="AlphaFoldDB" id="W4LPK8"/>
<dbReference type="EMBL" id="AZHX01001772">
    <property type="protein sequence ID" value="ETX00014.1"/>
    <property type="molecule type" value="Genomic_DNA"/>
</dbReference>